<reference evidence="2" key="1">
    <citation type="submission" date="2020-03" db="EMBL/GenBank/DDBJ databases">
        <authorList>
            <person name="Weist P."/>
        </authorList>
    </citation>
    <scope>NUCLEOTIDE SEQUENCE</scope>
</reference>
<dbReference type="AlphaFoldDB" id="A0A9N7VHB7"/>
<protein>
    <submittedName>
        <fullName evidence="2">Uncharacterized protein</fullName>
    </submittedName>
</protein>
<feature type="non-terminal residue" evidence="2">
    <location>
        <position position="62"/>
    </location>
</feature>
<keyword evidence="3" id="KW-1185">Reference proteome</keyword>
<feature type="region of interest" description="Disordered" evidence="1">
    <location>
        <begin position="29"/>
        <end position="62"/>
    </location>
</feature>
<dbReference type="Proteomes" id="UP001153269">
    <property type="component" value="Unassembled WGS sequence"/>
</dbReference>
<name>A0A9N7VHB7_PLEPL</name>
<gene>
    <name evidence="2" type="ORF">PLEPLA_LOCUS38640</name>
</gene>
<organism evidence="2 3">
    <name type="scientific">Pleuronectes platessa</name>
    <name type="common">European plaice</name>
    <dbReference type="NCBI Taxonomy" id="8262"/>
    <lineage>
        <taxon>Eukaryota</taxon>
        <taxon>Metazoa</taxon>
        <taxon>Chordata</taxon>
        <taxon>Craniata</taxon>
        <taxon>Vertebrata</taxon>
        <taxon>Euteleostomi</taxon>
        <taxon>Actinopterygii</taxon>
        <taxon>Neopterygii</taxon>
        <taxon>Teleostei</taxon>
        <taxon>Neoteleostei</taxon>
        <taxon>Acanthomorphata</taxon>
        <taxon>Carangaria</taxon>
        <taxon>Pleuronectiformes</taxon>
        <taxon>Pleuronectoidei</taxon>
        <taxon>Pleuronectidae</taxon>
        <taxon>Pleuronectes</taxon>
    </lineage>
</organism>
<evidence type="ECO:0000256" key="1">
    <source>
        <dbReference type="SAM" id="MobiDB-lite"/>
    </source>
</evidence>
<dbReference type="EMBL" id="CADEAL010004070">
    <property type="protein sequence ID" value="CAB1450948.1"/>
    <property type="molecule type" value="Genomic_DNA"/>
</dbReference>
<comment type="caution">
    <text evidence="2">The sequence shown here is derived from an EMBL/GenBank/DDBJ whole genome shotgun (WGS) entry which is preliminary data.</text>
</comment>
<evidence type="ECO:0000313" key="3">
    <source>
        <dbReference type="Proteomes" id="UP001153269"/>
    </source>
</evidence>
<sequence length="62" mass="6498">MFCIPFPPPPPPPPPPTPPLLAFSNQLFNTPLQPPRLPLLPLAERSDGGASAEGDGGGEEKE</sequence>
<proteinExistence type="predicted"/>
<evidence type="ECO:0000313" key="2">
    <source>
        <dbReference type="EMBL" id="CAB1450948.1"/>
    </source>
</evidence>
<accession>A0A9N7VHB7</accession>